<dbReference type="Proteomes" id="UP001069802">
    <property type="component" value="Unassembled WGS sequence"/>
</dbReference>
<name>A0ABT4LF36_9PROT</name>
<keyword evidence="2" id="KW-0472">Membrane</keyword>
<keyword evidence="2" id="KW-0812">Transmembrane</keyword>
<feature type="transmembrane region" description="Helical" evidence="2">
    <location>
        <begin position="20"/>
        <end position="42"/>
    </location>
</feature>
<evidence type="ECO:0000313" key="3">
    <source>
        <dbReference type="EMBL" id="MCZ4279713.1"/>
    </source>
</evidence>
<protein>
    <submittedName>
        <fullName evidence="3">Uncharacterized protein</fullName>
    </submittedName>
</protein>
<feature type="region of interest" description="Disordered" evidence="1">
    <location>
        <begin position="46"/>
        <end position="69"/>
    </location>
</feature>
<keyword evidence="2" id="KW-1133">Transmembrane helix</keyword>
<evidence type="ECO:0000256" key="1">
    <source>
        <dbReference type="SAM" id="MobiDB-lite"/>
    </source>
</evidence>
<organism evidence="3 4">
    <name type="scientific">Kiloniella laminariae</name>
    <dbReference type="NCBI Taxonomy" id="454162"/>
    <lineage>
        <taxon>Bacteria</taxon>
        <taxon>Pseudomonadati</taxon>
        <taxon>Pseudomonadota</taxon>
        <taxon>Alphaproteobacteria</taxon>
        <taxon>Rhodospirillales</taxon>
        <taxon>Kiloniellaceae</taxon>
        <taxon>Kiloniella</taxon>
    </lineage>
</organism>
<evidence type="ECO:0000313" key="4">
    <source>
        <dbReference type="Proteomes" id="UP001069802"/>
    </source>
</evidence>
<sequence length="69" mass="7308">MLYKKNLEKSAWNATGKANAPGMIACAVIAGGIVFGFPDVLANKGKSKTEIRNRRESLNNSGSDKASIP</sequence>
<dbReference type="EMBL" id="JAPWGY010000001">
    <property type="protein sequence ID" value="MCZ4279713.1"/>
    <property type="molecule type" value="Genomic_DNA"/>
</dbReference>
<feature type="compositionally biased region" description="Polar residues" evidence="1">
    <location>
        <begin position="58"/>
        <end position="69"/>
    </location>
</feature>
<proteinExistence type="predicted"/>
<dbReference type="RefSeq" id="WP_269421912.1">
    <property type="nucleotide sequence ID" value="NZ_JAPWGY010000001.1"/>
</dbReference>
<comment type="caution">
    <text evidence="3">The sequence shown here is derived from an EMBL/GenBank/DDBJ whole genome shotgun (WGS) entry which is preliminary data.</text>
</comment>
<feature type="compositionally biased region" description="Basic and acidic residues" evidence="1">
    <location>
        <begin position="47"/>
        <end position="57"/>
    </location>
</feature>
<reference evidence="3" key="1">
    <citation type="submission" date="2022-12" db="EMBL/GenBank/DDBJ databases">
        <title>Bacterial isolates from different developmental stages of Nematostella vectensis.</title>
        <authorList>
            <person name="Fraune S."/>
        </authorList>
    </citation>
    <scope>NUCLEOTIDE SEQUENCE</scope>
    <source>
        <strain evidence="3">G21630-S1</strain>
    </source>
</reference>
<keyword evidence="4" id="KW-1185">Reference proteome</keyword>
<accession>A0ABT4LF36</accession>
<gene>
    <name evidence="3" type="ORF">O4H49_02910</name>
</gene>
<evidence type="ECO:0000256" key="2">
    <source>
        <dbReference type="SAM" id="Phobius"/>
    </source>
</evidence>